<reference evidence="1 2" key="1">
    <citation type="submission" date="2023-11" db="EMBL/GenBank/DDBJ databases">
        <title>Halocaridina rubra genome assembly.</title>
        <authorList>
            <person name="Smith C."/>
        </authorList>
    </citation>
    <scope>NUCLEOTIDE SEQUENCE [LARGE SCALE GENOMIC DNA]</scope>
    <source>
        <strain evidence="1">EP-1</strain>
        <tissue evidence="1">Whole</tissue>
    </source>
</reference>
<dbReference type="Proteomes" id="UP001381693">
    <property type="component" value="Unassembled WGS sequence"/>
</dbReference>
<evidence type="ECO:0000313" key="1">
    <source>
        <dbReference type="EMBL" id="KAK7054569.1"/>
    </source>
</evidence>
<comment type="caution">
    <text evidence="1">The sequence shown here is derived from an EMBL/GenBank/DDBJ whole genome shotgun (WGS) entry which is preliminary data.</text>
</comment>
<protein>
    <submittedName>
        <fullName evidence="1">Uncharacterized protein</fullName>
    </submittedName>
</protein>
<dbReference type="EMBL" id="JAXCGZ010021323">
    <property type="protein sequence ID" value="KAK7054569.1"/>
    <property type="molecule type" value="Genomic_DNA"/>
</dbReference>
<evidence type="ECO:0000313" key="2">
    <source>
        <dbReference type="Proteomes" id="UP001381693"/>
    </source>
</evidence>
<accession>A0AAN8WMQ1</accession>
<proteinExistence type="predicted"/>
<organism evidence="1 2">
    <name type="scientific">Halocaridina rubra</name>
    <name type="common">Hawaiian red shrimp</name>
    <dbReference type="NCBI Taxonomy" id="373956"/>
    <lineage>
        <taxon>Eukaryota</taxon>
        <taxon>Metazoa</taxon>
        <taxon>Ecdysozoa</taxon>
        <taxon>Arthropoda</taxon>
        <taxon>Crustacea</taxon>
        <taxon>Multicrustacea</taxon>
        <taxon>Malacostraca</taxon>
        <taxon>Eumalacostraca</taxon>
        <taxon>Eucarida</taxon>
        <taxon>Decapoda</taxon>
        <taxon>Pleocyemata</taxon>
        <taxon>Caridea</taxon>
        <taxon>Atyoidea</taxon>
        <taxon>Atyidae</taxon>
        <taxon>Halocaridina</taxon>
    </lineage>
</organism>
<keyword evidence="2" id="KW-1185">Reference proteome</keyword>
<dbReference type="AlphaFoldDB" id="A0AAN8WMQ1"/>
<gene>
    <name evidence="1" type="ORF">SK128_014648</name>
</gene>
<name>A0AAN8WMQ1_HALRR</name>
<sequence>MSSTITGLRIKLERLLLHVSPPSEQLFQKHADTVTKATSPTCSCITLQEIESSLEPTSRSSKENLDSHSIQRTQTLGVVEEYIKRDLDFPHQDYMSLPPWDEQLIQNHCRTIKSSK</sequence>